<dbReference type="Proteomes" id="UP000574332">
    <property type="component" value="Unassembled WGS sequence"/>
</dbReference>
<dbReference type="InterPro" id="IPR050194">
    <property type="entry name" value="Glycosyltransferase_grp1"/>
</dbReference>
<dbReference type="SUPFAM" id="SSF53756">
    <property type="entry name" value="UDP-Glycosyltransferase/glycogen phosphorylase"/>
    <property type="match status" value="1"/>
</dbReference>
<dbReference type="AlphaFoldDB" id="A0A8E1ZYE9"/>
<dbReference type="EMBL" id="JACCCY010000004">
    <property type="protein sequence ID" value="NYI50807.1"/>
    <property type="molecule type" value="Genomic_DNA"/>
</dbReference>
<evidence type="ECO:0000259" key="2">
    <source>
        <dbReference type="Pfam" id="PF13579"/>
    </source>
</evidence>
<organism evidence="3 4">
    <name type="scientific">Macellibacteroides fermentans</name>
    <dbReference type="NCBI Taxonomy" id="879969"/>
    <lineage>
        <taxon>Bacteria</taxon>
        <taxon>Pseudomonadati</taxon>
        <taxon>Bacteroidota</taxon>
        <taxon>Bacteroidia</taxon>
        <taxon>Bacteroidales</taxon>
        <taxon>Porphyromonadaceae</taxon>
        <taxon>Macellibacteroides</taxon>
    </lineage>
</organism>
<evidence type="ECO:0000313" key="4">
    <source>
        <dbReference type="Proteomes" id="UP000574332"/>
    </source>
</evidence>
<dbReference type="Gene3D" id="3.40.50.2000">
    <property type="entry name" value="Glycogen Phosphorylase B"/>
    <property type="match status" value="2"/>
</dbReference>
<gene>
    <name evidence="3" type="ORF">F5613_002969</name>
</gene>
<evidence type="ECO:0000313" key="3">
    <source>
        <dbReference type="EMBL" id="NYI50807.1"/>
    </source>
</evidence>
<keyword evidence="3" id="KW-0808">Transferase</keyword>
<name>A0A8E1ZYE9_9PORP</name>
<feature type="domain" description="Glycosyl transferase family 1" evidence="1">
    <location>
        <begin position="193"/>
        <end position="353"/>
    </location>
</feature>
<dbReference type="PANTHER" id="PTHR45947">
    <property type="entry name" value="SULFOQUINOVOSYL TRANSFERASE SQD2"/>
    <property type="match status" value="1"/>
</dbReference>
<dbReference type="InterPro" id="IPR028098">
    <property type="entry name" value="Glyco_trans_4-like_N"/>
</dbReference>
<protein>
    <submittedName>
        <fullName evidence="3">Glycosyltransferase involved in cell wall biosynthesis</fullName>
    </submittedName>
</protein>
<dbReference type="CDD" id="cd03808">
    <property type="entry name" value="GT4_CapM-like"/>
    <property type="match status" value="1"/>
</dbReference>
<accession>A0A8E1ZYE9</accession>
<dbReference type="Pfam" id="PF13579">
    <property type="entry name" value="Glyco_trans_4_4"/>
    <property type="match status" value="1"/>
</dbReference>
<proteinExistence type="predicted"/>
<dbReference type="Pfam" id="PF00534">
    <property type="entry name" value="Glycos_transf_1"/>
    <property type="match status" value="1"/>
</dbReference>
<evidence type="ECO:0000259" key="1">
    <source>
        <dbReference type="Pfam" id="PF00534"/>
    </source>
</evidence>
<sequence>MIKIIRSTTVPSSLDTFCKGLLKDLSQEYEVIGLSSPGESLDKVGIREGIRTISIPMERRISPFKDINSLLLLIRTFYKEKPYIVHSMTPKAGLLCMLASWVCRVPVRIHTFTGLVFPTAKGLSKKILMLTDWLTCACATHIIPEGEGVKNDLLNHGITRKNIKVLGYGNVRGIDLKHYDRSPEVMEKANTIRNPESFSFIFIGRIVKDKGINELIEAFSRLSKENDKIWLILVGPYEDGFNPISDKTRHEIEVNNRIITVGRQNDVRHWLASCDALVFPSYREGFPNVVIEAGALGLPSIVTDINGSREIIQEGINGVIIPPHDTDSLYFAMKRFTKEPDFVATLSKKARQMVASRYEQGFVRKCLINFYSEILTKTDQIKCTH</sequence>
<comment type="caution">
    <text evidence="3">The sequence shown here is derived from an EMBL/GenBank/DDBJ whole genome shotgun (WGS) entry which is preliminary data.</text>
</comment>
<reference evidence="3 4" key="1">
    <citation type="submission" date="2020-07" db="EMBL/GenBank/DDBJ databases">
        <title>Genomic Encyclopedia of Type Strains, Phase IV (KMG-IV): sequencing the most valuable type-strain genomes for metagenomic binning, comparative biology and taxonomic classification.</title>
        <authorList>
            <person name="Goeker M."/>
        </authorList>
    </citation>
    <scope>NUCLEOTIDE SEQUENCE [LARGE SCALE GENOMIC DNA]</scope>
    <source>
        <strain evidence="3 4">DSM 23697</strain>
    </source>
</reference>
<dbReference type="RefSeq" id="WP_179400230.1">
    <property type="nucleotide sequence ID" value="NZ_JACCCY010000004.1"/>
</dbReference>
<dbReference type="GO" id="GO:0016757">
    <property type="term" value="F:glycosyltransferase activity"/>
    <property type="evidence" value="ECO:0007669"/>
    <property type="project" value="InterPro"/>
</dbReference>
<feature type="domain" description="Glycosyltransferase subfamily 4-like N-terminal" evidence="2">
    <location>
        <begin position="47"/>
        <end position="169"/>
    </location>
</feature>
<dbReference type="PANTHER" id="PTHR45947:SF3">
    <property type="entry name" value="SULFOQUINOVOSYL TRANSFERASE SQD2"/>
    <property type="match status" value="1"/>
</dbReference>
<dbReference type="InterPro" id="IPR001296">
    <property type="entry name" value="Glyco_trans_1"/>
</dbReference>
<keyword evidence="4" id="KW-1185">Reference proteome</keyword>